<evidence type="ECO:0000313" key="2">
    <source>
        <dbReference type="Proteomes" id="UP000273143"/>
    </source>
</evidence>
<dbReference type="EMBL" id="CP029822">
    <property type="protein sequence ID" value="AZS50095.1"/>
    <property type="molecule type" value="Genomic_DNA"/>
</dbReference>
<reference evidence="2" key="1">
    <citation type="submission" date="2018-06" db="EMBL/GenBank/DDBJ databases">
        <title>Complete genome of Pseudomonas insecticola strain QZS01.</title>
        <authorList>
            <person name="Wang J."/>
            <person name="Su Q."/>
        </authorList>
    </citation>
    <scope>NUCLEOTIDE SEQUENCE [LARGE SCALE GENOMIC DNA]</scope>
    <source>
        <strain evidence="2">QZS01</strain>
    </source>
</reference>
<proteinExistence type="predicted"/>
<gene>
    <name evidence="1" type="ORF">DM558_04580</name>
</gene>
<dbReference type="Proteomes" id="UP000273143">
    <property type="component" value="Chromosome"/>
</dbReference>
<organism evidence="1 2">
    <name type="scientific">Entomomonas moraniae</name>
    <dbReference type="NCBI Taxonomy" id="2213226"/>
    <lineage>
        <taxon>Bacteria</taxon>
        <taxon>Pseudomonadati</taxon>
        <taxon>Pseudomonadota</taxon>
        <taxon>Gammaproteobacteria</taxon>
        <taxon>Pseudomonadales</taxon>
        <taxon>Pseudomonadaceae</taxon>
        <taxon>Entomomonas</taxon>
    </lineage>
</organism>
<accession>A0A3S9XCH2</accession>
<protein>
    <submittedName>
        <fullName evidence="1">Uncharacterized protein</fullName>
    </submittedName>
</protein>
<dbReference type="AlphaFoldDB" id="A0A3S9XCH2"/>
<dbReference type="RefSeq" id="WP_127162240.1">
    <property type="nucleotide sequence ID" value="NZ_CP029822.1"/>
</dbReference>
<keyword evidence="2" id="KW-1185">Reference proteome</keyword>
<dbReference type="KEGG" id="emo:DM558_04580"/>
<evidence type="ECO:0000313" key="1">
    <source>
        <dbReference type="EMBL" id="AZS50095.1"/>
    </source>
</evidence>
<sequence>MTTYNSTQNLSDIGVNNSVKAPLNLLENESISSSEPPNNRNQILVEQIIYMTPMMTDYHQFVGDCFLTHPVLDDLSFSTEAIQLDIDKRLKNILKLATNH</sequence>
<name>A0A3S9XCH2_9GAMM</name>